<dbReference type="SUPFAM" id="SSF55961">
    <property type="entry name" value="Bet v1-like"/>
    <property type="match status" value="1"/>
</dbReference>
<sequence length="161" mass="17319">MENMTDADEVGIDLSAPVVSRHSVAVTASAETVWRILTDIDAWTTWLPEIPYARVETPGPLAPGSVFRWSAAGMEIESTILQVRPQERLVWRGYGDGPDGVLGVHVWALTPAGDGVEVSTEESFAGPPVDADSASFQEGLDTTLAMWLSRLRRTAEAVSAP</sequence>
<reference evidence="2" key="1">
    <citation type="submission" date="2016-06" db="EMBL/GenBank/DDBJ databases">
        <authorList>
            <person name="Varghese N."/>
            <person name="Submissions Spin"/>
        </authorList>
    </citation>
    <scope>NUCLEOTIDE SEQUENCE [LARGE SCALE GENOMIC DNA]</scope>
    <source>
        <strain evidence="2">DSM 45160</strain>
    </source>
</reference>
<dbReference type="InterPro" id="IPR019587">
    <property type="entry name" value="Polyketide_cyclase/dehydratase"/>
</dbReference>
<dbReference type="AlphaFoldDB" id="A0A1C4XBL3"/>
<protein>
    <submittedName>
        <fullName evidence="1">Uncharacterized conserved protein YndB, AHSA1/START domain</fullName>
    </submittedName>
</protein>
<dbReference type="Proteomes" id="UP000198224">
    <property type="component" value="Chromosome I"/>
</dbReference>
<organism evidence="1 2">
    <name type="scientific">Micromonospora chokoriensis</name>
    <dbReference type="NCBI Taxonomy" id="356851"/>
    <lineage>
        <taxon>Bacteria</taxon>
        <taxon>Bacillati</taxon>
        <taxon>Actinomycetota</taxon>
        <taxon>Actinomycetes</taxon>
        <taxon>Micromonosporales</taxon>
        <taxon>Micromonosporaceae</taxon>
        <taxon>Micromonospora</taxon>
    </lineage>
</organism>
<dbReference type="Pfam" id="PF10604">
    <property type="entry name" value="Polyketide_cyc2"/>
    <property type="match status" value="1"/>
</dbReference>
<evidence type="ECO:0000313" key="1">
    <source>
        <dbReference type="EMBL" id="SCF05943.1"/>
    </source>
</evidence>
<evidence type="ECO:0000313" key="2">
    <source>
        <dbReference type="Proteomes" id="UP000198224"/>
    </source>
</evidence>
<dbReference type="InterPro" id="IPR023393">
    <property type="entry name" value="START-like_dom_sf"/>
</dbReference>
<dbReference type="RefSeq" id="WP_088988791.1">
    <property type="nucleotide sequence ID" value="NZ_LT607409.1"/>
</dbReference>
<keyword evidence="2" id="KW-1185">Reference proteome</keyword>
<dbReference type="EMBL" id="LT607409">
    <property type="protein sequence ID" value="SCF05943.1"/>
    <property type="molecule type" value="Genomic_DNA"/>
</dbReference>
<dbReference type="Gene3D" id="3.30.530.20">
    <property type="match status" value="1"/>
</dbReference>
<proteinExistence type="predicted"/>
<gene>
    <name evidence="1" type="ORF">GA0070612_3422</name>
</gene>
<name>A0A1C4XBL3_9ACTN</name>
<accession>A0A1C4XBL3</accession>